<feature type="chain" id="PRO_5015159488" evidence="12">
    <location>
        <begin position="18"/>
        <end position="607"/>
    </location>
</feature>
<dbReference type="Gene3D" id="2.40.170.20">
    <property type="entry name" value="TonB-dependent receptor, beta-barrel domain"/>
    <property type="match status" value="1"/>
</dbReference>
<evidence type="ECO:0000256" key="5">
    <source>
        <dbReference type="ARBA" id="ARBA00022729"/>
    </source>
</evidence>
<organism evidence="15 16">
    <name type="scientific">Zobellella endophytica</name>
    <dbReference type="NCBI Taxonomy" id="2116700"/>
    <lineage>
        <taxon>Bacteria</taxon>
        <taxon>Pseudomonadati</taxon>
        <taxon>Pseudomonadota</taxon>
        <taxon>Gammaproteobacteria</taxon>
        <taxon>Aeromonadales</taxon>
        <taxon>Aeromonadaceae</taxon>
        <taxon>Zobellella</taxon>
    </lineage>
</organism>
<feature type="signal peptide" evidence="12">
    <location>
        <begin position="1"/>
        <end position="17"/>
    </location>
</feature>
<accession>A0A2P7R566</accession>
<dbReference type="Gene3D" id="2.170.130.10">
    <property type="entry name" value="TonB-dependent receptor, plug domain"/>
    <property type="match status" value="1"/>
</dbReference>
<dbReference type="CDD" id="cd01347">
    <property type="entry name" value="ligand_gated_channel"/>
    <property type="match status" value="1"/>
</dbReference>
<dbReference type="EMBL" id="PXYG01000004">
    <property type="protein sequence ID" value="PSJ45352.1"/>
    <property type="molecule type" value="Genomic_DNA"/>
</dbReference>
<evidence type="ECO:0000256" key="1">
    <source>
        <dbReference type="ARBA" id="ARBA00004571"/>
    </source>
</evidence>
<dbReference type="Pfam" id="PF07715">
    <property type="entry name" value="Plug"/>
    <property type="match status" value="1"/>
</dbReference>
<evidence type="ECO:0000256" key="9">
    <source>
        <dbReference type="ARBA" id="ARBA00023237"/>
    </source>
</evidence>
<gene>
    <name evidence="15" type="ORF">C7H85_11915</name>
</gene>
<dbReference type="PANTHER" id="PTHR30069">
    <property type="entry name" value="TONB-DEPENDENT OUTER MEMBRANE RECEPTOR"/>
    <property type="match status" value="1"/>
</dbReference>
<evidence type="ECO:0000256" key="4">
    <source>
        <dbReference type="ARBA" id="ARBA00022692"/>
    </source>
</evidence>
<proteinExistence type="inferred from homology"/>
<evidence type="ECO:0000256" key="12">
    <source>
        <dbReference type="SAM" id="SignalP"/>
    </source>
</evidence>
<evidence type="ECO:0000256" key="8">
    <source>
        <dbReference type="ARBA" id="ARBA00023136"/>
    </source>
</evidence>
<dbReference type="AlphaFoldDB" id="A0A2P7R566"/>
<keyword evidence="2 10" id="KW-0813">Transport</keyword>
<dbReference type="GO" id="GO:0015889">
    <property type="term" value="P:cobalamin transport"/>
    <property type="evidence" value="ECO:0007669"/>
    <property type="project" value="TreeGrafter"/>
</dbReference>
<sequence>MSKQWLAAALLPWAAFAQNTSEATDITIHNRVEQPRSTVLAPVEVITRADIERRQPKSMAELLSSLPGIQFGTQSGGLGQQTSLFTRGTESDHTLVLINGRPIAQSVSGSVDWSEFPISGIQRVEYIRGPRAAIYGANAIGGVINLITTTEADETRLGVTAGSNDYYEGNLALNRWIGEQTHLQLMGGYRETRGYDTRPTEGQPDSDGFTQFNGLLGLTHHLDDHWTLDASAMGWQNRSEYDFTQAFDFGTSANESERETYQLDAAIGYADKRLNVRFDGGYSETELKSWRDTLGEGSAEAITTGIGRLGWLVQYKHSANGYVLAGLDWQRERLLDDSGLFGMAFEAPSRDNTGVYASLFQTWSLLSLELTGRVDDNEQFGTHGTWQSALSWALPHAHKATLSYGTAYRAPNFIDLYSPFGGNLELQPEESENWELGLVGDYAWLNWELNLYRNEIDNLIVFDSSTFLPVNSAENTDALIEGAELSLKASTGPVRHRVVLEYTDAKDRNNDDQQLLRRAKRKASWEGEADWLNATWFAQALYIGERPDVGNVTLPSYTVWNLGARYRLTEQLSLTGKLNNLFDKDYQVIAGYDAPGMEFYVGADYRF</sequence>
<evidence type="ECO:0000259" key="14">
    <source>
        <dbReference type="Pfam" id="PF07715"/>
    </source>
</evidence>
<evidence type="ECO:0000313" key="16">
    <source>
        <dbReference type="Proteomes" id="UP000240243"/>
    </source>
</evidence>
<dbReference type="PROSITE" id="PS52016">
    <property type="entry name" value="TONB_DEPENDENT_REC_3"/>
    <property type="match status" value="1"/>
</dbReference>
<evidence type="ECO:0000256" key="6">
    <source>
        <dbReference type="ARBA" id="ARBA00023065"/>
    </source>
</evidence>
<keyword evidence="9 10" id="KW-0998">Cell outer membrane</keyword>
<dbReference type="Proteomes" id="UP000240243">
    <property type="component" value="Unassembled WGS sequence"/>
</dbReference>
<dbReference type="GO" id="GO:0006811">
    <property type="term" value="P:monoatomic ion transport"/>
    <property type="evidence" value="ECO:0007669"/>
    <property type="project" value="UniProtKB-KW"/>
</dbReference>
<dbReference type="Pfam" id="PF00593">
    <property type="entry name" value="TonB_dep_Rec_b-barrel"/>
    <property type="match status" value="1"/>
</dbReference>
<evidence type="ECO:0000259" key="13">
    <source>
        <dbReference type="Pfam" id="PF00593"/>
    </source>
</evidence>
<comment type="subcellular location">
    <subcellularLocation>
        <location evidence="1 10">Cell outer membrane</location>
        <topology evidence="1 10">Multi-pass membrane protein</topology>
    </subcellularLocation>
</comment>
<keyword evidence="5 12" id="KW-0732">Signal</keyword>
<keyword evidence="6" id="KW-0406">Ion transport</keyword>
<feature type="domain" description="TonB-dependent receptor-like beta-barrel" evidence="13">
    <location>
        <begin position="181"/>
        <end position="581"/>
    </location>
</feature>
<evidence type="ECO:0000256" key="7">
    <source>
        <dbReference type="ARBA" id="ARBA00023077"/>
    </source>
</evidence>
<evidence type="ECO:0000256" key="2">
    <source>
        <dbReference type="ARBA" id="ARBA00022448"/>
    </source>
</evidence>
<keyword evidence="3 10" id="KW-1134">Transmembrane beta strand</keyword>
<keyword evidence="7 11" id="KW-0798">TonB box</keyword>
<reference evidence="15 16" key="1">
    <citation type="submission" date="2018-03" db="EMBL/GenBank/DDBJ databases">
        <title>The draft genome of Zobellella sp. 59N8.</title>
        <authorList>
            <person name="Liu L."/>
            <person name="Li L."/>
            <person name="Zhang X."/>
            <person name="Liang L."/>
            <person name="Wang T."/>
        </authorList>
    </citation>
    <scope>NUCLEOTIDE SEQUENCE [LARGE SCALE GENOMIC DNA]</scope>
    <source>
        <strain evidence="15 16">59N8</strain>
    </source>
</reference>
<keyword evidence="4 10" id="KW-0812">Transmembrane</keyword>
<dbReference type="InterPro" id="IPR036942">
    <property type="entry name" value="Beta-barrel_TonB_sf"/>
</dbReference>
<feature type="domain" description="TonB-dependent receptor plug" evidence="14">
    <location>
        <begin position="38"/>
        <end position="143"/>
    </location>
</feature>
<dbReference type="SUPFAM" id="SSF56935">
    <property type="entry name" value="Porins"/>
    <property type="match status" value="1"/>
</dbReference>
<protein>
    <submittedName>
        <fullName evidence="15">Vitamin B12 transporter btuB</fullName>
    </submittedName>
</protein>
<evidence type="ECO:0000256" key="11">
    <source>
        <dbReference type="RuleBase" id="RU003357"/>
    </source>
</evidence>
<dbReference type="RefSeq" id="WP_106729921.1">
    <property type="nucleotide sequence ID" value="NZ_PXYG01000004.1"/>
</dbReference>
<dbReference type="GO" id="GO:0009279">
    <property type="term" value="C:cell outer membrane"/>
    <property type="evidence" value="ECO:0007669"/>
    <property type="project" value="UniProtKB-SubCell"/>
</dbReference>
<dbReference type="InterPro" id="IPR012910">
    <property type="entry name" value="Plug_dom"/>
</dbReference>
<evidence type="ECO:0000313" key="15">
    <source>
        <dbReference type="EMBL" id="PSJ45352.1"/>
    </source>
</evidence>
<keyword evidence="16" id="KW-1185">Reference proteome</keyword>
<evidence type="ECO:0000256" key="3">
    <source>
        <dbReference type="ARBA" id="ARBA00022452"/>
    </source>
</evidence>
<comment type="caution">
    <text evidence="15">The sequence shown here is derived from an EMBL/GenBank/DDBJ whole genome shotgun (WGS) entry which is preliminary data.</text>
</comment>
<comment type="similarity">
    <text evidence="10 11">Belongs to the TonB-dependent receptor family.</text>
</comment>
<dbReference type="PANTHER" id="PTHR30069:SF53">
    <property type="entry name" value="COLICIN I RECEPTOR-RELATED"/>
    <property type="match status" value="1"/>
</dbReference>
<dbReference type="InterPro" id="IPR000531">
    <property type="entry name" value="Beta-barrel_TonB"/>
</dbReference>
<dbReference type="InterPro" id="IPR039426">
    <property type="entry name" value="TonB-dep_rcpt-like"/>
</dbReference>
<evidence type="ECO:0000256" key="10">
    <source>
        <dbReference type="PROSITE-ProRule" id="PRU01360"/>
    </source>
</evidence>
<dbReference type="OrthoDB" id="9764669at2"/>
<name>A0A2P7R566_9GAMM</name>
<dbReference type="InterPro" id="IPR037066">
    <property type="entry name" value="Plug_dom_sf"/>
</dbReference>
<keyword evidence="8 10" id="KW-0472">Membrane</keyword>